<gene>
    <name evidence="1" type="ORF">HMPREF0083_02547</name>
</gene>
<proteinExistence type="predicted"/>
<dbReference type="HOGENOM" id="CLU_3284025_0_0_9"/>
<accession>U1YB93</accession>
<comment type="caution">
    <text evidence="1">The sequence shown here is derived from an EMBL/GenBank/DDBJ whole genome shotgun (WGS) entry which is preliminary data.</text>
</comment>
<keyword evidence="2" id="KW-1185">Reference proteome</keyword>
<dbReference type="AlphaFoldDB" id="U1YB93"/>
<dbReference type="Proteomes" id="UP000016511">
    <property type="component" value="Unassembled WGS sequence"/>
</dbReference>
<evidence type="ECO:0000313" key="1">
    <source>
        <dbReference type="EMBL" id="ERI09377.1"/>
    </source>
</evidence>
<evidence type="ECO:0000313" key="2">
    <source>
        <dbReference type="Proteomes" id="UP000016511"/>
    </source>
</evidence>
<dbReference type="EMBL" id="AWSJ01000159">
    <property type="protein sequence ID" value="ERI09377.1"/>
    <property type="molecule type" value="Genomic_DNA"/>
</dbReference>
<name>U1YB93_ANEAE</name>
<protein>
    <submittedName>
        <fullName evidence="1">Uncharacterized protein</fullName>
    </submittedName>
</protein>
<sequence length="40" mass="4878">MEKRRGWMRPPLFSYLPPQKCVDWNHIFGKVVSRKCSDKR</sequence>
<organism evidence="1 2">
    <name type="scientific">Aneurinibacillus aneurinilyticus ATCC 12856</name>
    <dbReference type="NCBI Taxonomy" id="649747"/>
    <lineage>
        <taxon>Bacteria</taxon>
        <taxon>Bacillati</taxon>
        <taxon>Bacillota</taxon>
        <taxon>Bacilli</taxon>
        <taxon>Bacillales</taxon>
        <taxon>Paenibacillaceae</taxon>
        <taxon>Aneurinibacillus group</taxon>
        <taxon>Aneurinibacillus</taxon>
    </lineage>
</organism>
<reference evidence="1 2" key="1">
    <citation type="submission" date="2013-08" db="EMBL/GenBank/DDBJ databases">
        <authorList>
            <person name="Weinstock G."/>
            <person name="Sodergren E."/>
            <person name="Wylie T."/>
            <person name="Fulton L."/>
            <person name="Fulton R."/>
            <person name="Fronick C."/>
            <person name="O'Laughlin M."/>
            <person name="Godfrey J."/>
            <person name="Miner T."/>
            <person name="Herter B."/>
            <person name="Appelbaum E."/>
            <person name="Cordes M."/>
            <person name="Lek S."/>
            <person name="Wollam A."/>
            <person name="Pepin K.H."/>
            <person name="Palsikar V.B."/>
            <person name="Mitreva M."/>
            <person name="Wilson R.K."/>
        </authorList>
    </citation>
    <scope>NUCLEOTIDE SEQUENCE [LARGE SCALE GENOMIC DNA]</scope>
    <source>
        <strain evidence="1 2">ATCC 12856</strain>
    </source>
</reference>
<dbReference type="STRING" id="649747.HMPREF0083_02547"/>